<proteinExistence type="inferred from homology"/>
<dbReference type="GO" id="GO:0006826">
    <property type="term" value="P:iron ion transport"/>
    <property type="evidence" value="ECO:0007669"/>
    <property type="project" value="TreeGrafter"/>
</dbReference>
<organism evidence="12 13">
    <name type="scientific">Tilletia horrida</name>
    <dbReference type="NCBI Taxonomy" id="155126"/>
    <lineage>
        <taxon>Eukaryota</taxon>
        <taxon>Fungi</taxon>
        <taxon>Dikarya</taxon>
        <taxon>Basidiomycota</taxon>
        <taxon>Ustilaginomycotina</taxon>
        <taxon>Exobasidiomycetes</taxon>
        <taxon>Tilletiales</taxon>
        <taxon>Tilletiaceae</taxon>
        <taxon>Tilletia</taxon>
    </lineage>
</organism>
<evidence type="ECO:0000256" key="5">
    <source>
        <dbReference type="ARBA" id="ARBA00022989"/>
    </source>
</evidence>
<comment type="subcellular location">
    <subcellularLocation>
        <location evidence="1">Membrane</location>
        <topology evidence="1">Multi-pass membrane protein</topology>
    </subcellularLocation>
</comment>
<evidence type="ECO:0000256" key="6">
    <source>
        <dbReference type="ARBA" id="ARBA00023002"/>
    </source>
</evidence>
<dbReference type="PROSITE" id="PS51384">
    <property type="entry name" value="FAD_FR"/>
    <property type="match status" value="1"/>
</dbReference>
<evidence type="ECO:0000256" key="10">
    <source>
        <dbReference type="SAM" id="Phobius"/>
    </source>
</evidence>
<dbReference type="InterPro" id="IPR017927">
    <property type="entry name" value="FAD-bd_FR_type"/>
</dbReference>
<comment type="similarity">
    <text evidence="2">Belongs to the ferric reductase (FRE) family.</text>
</comment>
<feature type="transmembrane region" description="Helical" evidence="10">
    <location>
        <begin position="236"/>
        <end position="254"/>
    </location>
</feature>
<keyword evidence="8 10" id="KW-0472">Membrane</keyword>
<dbReference type="Gene3D" id="3.40.50.80">
    <property type="entry name" value="Nucleotide-binding domain of ferredoxin-NADP reductase (FNR) module"/>
    <property type="match status" value="1"/>
</dbReference>
<dbReference type="SFLD" id="SFLDS00052">
    <property type="entry name" value="Ferric_Reductase_Domain"/>
    <property type="match status" value="1"/>
</dbReference>
<evidence type="ECO:0000256" key="1">
    <source>
        <dbReference type="ARBA" id="ARBA00004141"/>
    </source>
</evidence>
<dbReference type="InterPro" id="IPR051410">
    <property type="entry name" value="Ferric/Cupric_Reductase"/>
</dbReference>
<feature type="transmembrane region" description="Helical" evidence="10">
    <location>
        <begin position="93"/>
        <end position="115"/>
    </location>
</feature>
<feature type="compositionally biased region" description="Basic and acidic residues" evidence="9">
    <location>
        <begin position="598"/>
        <end position="607"/>
    </location>
</feature>
<dbReference type="SFLD" id="SFLDG01168">
    <property type="entry name" value="Ferric_reductase_subgroup_(FRE"/>
    <property type="match status" value="1"/>
</dbReference>
<keyword evidence="7" id="KW-0406">Ion transport</keyword>
<dbReference type="CDD" id="cd06186">
    <property type="entry name" value="NOX_Duox_like_FAD_NADP"/>
    <property type="match status" value="1"/>
</dbReference>
<dbReference type="InterPro" id="IPR039261">
    <property type="entry name" value="FNR_nucleotide-bd"/>
</dbReference>
<dbReference type="GO" id="GO:0015677">
    <property type="term" value="P:copper ion import"/>
    <property type="evidence" value="ECO:0007669"/>
    <property type="project" value="TreeGrafter"/>
</dbReference>
<protein>
    <recommendedName>
        <fullName evidence="11">FAD-binding FR-type domain-containing protein</fullName>
    </recommendedName>
</protein>
<evidence type="ECO:0000256" key="4">
    <source>
        <dbReference type="ARBA" id="ARBA00022692"/>
    </source>
</evidence>
<gene>
    <name evidence="12" type="ORF">OC846_003216</name>
</gene>
<evidence type="ECO:0000256" key="8">
    <source>
        <dbReference type="ARBA" id="ARBA00023136"/>
    </source>
</evidence>
<evidence type="ECO:0000313" key="12">
    <source>
        <dbReference type="EMBL" id="KAK0551620.1"/>
    </source>
</evidence>
<name>A0AAN6GQ39_9BASI</name>
<feature type="transmembrane region" description="Helical" evidence="10">
    <location>
        <begin position="23"/>
        <end position="40"/>
    </location>
</feature>
<keyword evidence="13" id="KW-1185">Reference proteome</keyword>
<keyword evidence="4 10" id="KW-0812">Transmembrane</keyword>
<keyword evidence="6" id="KW-0560">Oxidoreductase</keyword>
<dbReference type="Pfam" id="PF08030">
    <property type="entry name" value="NAD_binding_6"/>
    <property type="match status" value="1"/>
</dbReference>
<accession>A0AAN6GQ39</accession>
<dbReference type="PANTHER" id="PTHR32361:SF23">
    <property type="entry name" value="FERRIC-CHELATE REDUCTASE"/>
    <property type="match status" value="1"/>
</dbReference>
<feature type="domain" description="FAD-binding FR-type" evidence="11">
    <location>
        <begin position="290"/>
        <end position="450"/>
    </location>
</feature>
<comment type="caution">
    <text evidence="12">The sequence shown here is derived from an EMBL/GenBank/DDBJ whole genome shotgun (WGS) entry which is preliminary data.</text>
</comment>
<dbReference type="PANTHER" id="PTHR32361">
    <property type="entry name" value="FERRIC/CUPRIC REDUCTASE TRANSMEMBRANE COMPONENT"/>
    <property type="match status" value="1"/>
</dbReference>
<feature type="compositionally biased region" description="Low complexity" evidence="9">
    <location>
        <begin position="580"/>
        <end position="597"/>
    </location>
</feature>
<feature type="transmembrane region" description="Helical" evidence="10">
    <location>
        <begin position="487"/>
        <end position="509"/>
    </location>
</feature>
<feature type="transmembrane region" description="Helical" evidence="10">
    <location>
        <begin position="260"/>
        <end position="279"/>
    </location>
</feature>
<dbReference type="GO" id="GO:0000293">
    <property type="term" value="F:ferric-chelate reductase activity"/>
    <property type="evidence" value="ECO:0007669"/>
    <property type="project" value="TreeGrafter"/>
</dbReference>
<evidence type="ECO:0000256" key="2">
    <source>
        <dbReference type="ARBA" id="ARBA00006278"/>
    </source>
</evidence>
<evidence type="ECO:0000256" key="7">
    <source>
        <dbReference type="ARBA" id="ARBA00023065"/>
    </source>
</evidence>
<sequence length="749" mass="81464">MVISPLEHPNLATGDPWAGQPRYSNAIAGVAAGLIGLAAIKHHFFPSTKGGRLTALGRYLAGRTVGPPSFFRRRSENGQQEPHIRPSSISLGVLLLMSIFFLIPFTVATFAIMPYYRTLRIYGSPPLAVRAGFMALGTMPFLYATSAKVSYLNVLTGIKSETWLVWHGWGARFCFFLATVHTIPFLLQPAREGGASQLATEFKSDNIYTTGVLAYVALALLVLPSGRQLRQRWYSLWLAIHLPVALVFLAAMWIHCENILTSWQFMYAATFFYLLNIALRLGKMFQNSDLFLHTTAELSVYSLPDSDPSTALTRIVVPTMARWRPGQHVFIRLLPSWPSGTTTGNGASVNRLNFVRFWFQCAAHSHPFTIVSLPPEDEHAPLGHMVLLARATGRKAGWTQQLAHWVQLLASVPSQESESDSLNQEKPIAKIASIQWTVLVDGPFGAISTPSLRENAIAARKTSGMTVVERRVAALESRSPLARHDGALFICGGSGITFGIGLLLELVWARSKAEALVSTTGKPKDVAMQKWPRKVRFIWTVREEAHIAWAAEQLQSVTDLVTGDWLQISIHVTGSRTGASLQASAPSLPSISRSESSNSKKTDGASEVGVRADLHDAELDDPHLSDAVPILRRDAGADSDADADTAGRPWTVCRGERIDANVVLREFLGSIPSRGGLRNCGADAAPSSSTTPLSTGLVICGPPSLAEDAQRAANSIQADIARGWNTAVNGIDPAVEVGQLEVLREDFGW</sequence>
<evidence type="ECO:0000256" key="3">
    <source>
        <dbReference type="ARBA" id="ARBA00022448"/>
    </source>
</evidence>
<feature type="region of interest" description="Disordered" evidence="9">
    <location>
        <begin position="580"/>
        <end position="607"/>
    </location>
</feature>
<dbReference type="Pfam" id="PF01794">
    <property type="entry name" value="Ferric_reduct"/>
    <property type="match status" value="1"/>
</dbReference>
<feature type="transmembrane region" description="Helical" evidence="10">
    <location>
        <begin position="127"/>
        <end position="144"/>
    </location>
</feature>
<reference evidence="12" key="1">
    <citation type="journal article" date="2023" name="PhytoFront">
        <title>Draft Genome Resources of Seven Strains of Tilletia horrida, Causal Agent of Kernel Smut of Rice.</title>
        <authorList>
            <person name="Khanal S."/>
            <person name="Antony Babu S."/>
            <person name="Zhou X.G."/>
        </authorList>
    </citation>
    <scope>NUCLEOTIDE SEQUENCE</scope>
    <source>
        <strain evidence="12">TX6</strain>
    </source>
</reference>
<evidence type="ECO:0000259" key="11">
    <source>
        <dbReference type="PROSITE" id="PS51384"/>
    </source>
</evidence>
<dbReference type="EMBL" id="JAPDMZ010000074">
    <property type="protein sequence ID" value="KAK0551620.1"/>
    <property type="molecule type" value="Genomic_DNA"/>
</dbReference>
<feature type="transmembrane region" description="Helical" evidence="10">
    <location>
        <begin position="164"/>
        <end position="187"/>
    </location>
</feature>
<feature type="transmembrane region" description="Helical" evidence="10">
    <location>
        <begin position="207"/>
        <end position="224"/>
    </location>
</feature>
<dbReference type="GO" id="GO:0005886">
    <property type="term" value="C:plasma membrane"/>
    <property type="evidence" value="ECO:0007669"/>
    <property type="project" value="TreeGrafter"/>
</dbReference>
<dbReference type="InterPro" id="IPR013121">
    <property type="entry name" value="Fe_red_NAD-bd_6"/>
</dbReference>
<dbReference type="Proteomes" id="UP001176517">
    <property type="component" value="Unassembled WGS sequence"/>
</dbReference>
<evidence type="ECO:0000256" key="9">
    <source>
        <dbReference type="SAM" id="MobiDB-lite"/>
    </source>
</evidence>
<keyword evidence="3" id="KW-0813">Transport</keyword>
<dbReference type="InterPro" id="IPR013130">
    <property type="entry name" value="Fe3_Rdtase_TM_dom"/>
</dbReference>
<dbReference type="SUPFAM" id="SSF52343">
    <property type="entry name" value="Ferredoxin reductase-like, C-terminal NADP-linked domain"/>
    <property type="match status" value="1"/>
</dbReference>
<dbReference type="AlphaFoldDB" id="A0AAN6GQ39"/>
<keyword evidence="5 10" id="KW-1133">Transmembrane helix</keyword>
<dbReference type="GO" id="GO:0006879">
    <property type="term" value="P:intracellular iron ion homeostasis"/>
    <property type="evidence" value="ECO:0007669"/>
    <property type="project" value="TreeGrafter"/>
</dbReference>
<evidence type="ECO:0000313" key="13">
    <source>
        <dbReference type="Proteomes" id="UP001176517"/>
    </source>
</evidence>